<reference evidence="1" key="1">
    <citation type="submission" date="2021-03" db="UniProtKB">
        <authorList>
            <consortium name="EnsemblPlants"/>
        </authorList>
    </citation>
    <scope>IDENTIFICATION</scope>
</reference>
<dbReference type="Proteomes" id="UP000596661">
    <property type="component" value="Unassembled WGS sequence"/>
</dbReference>
<keyword evidence="2" id="KW-1185">Reference proteome</keyword>
<protein>
    <submittedName>
        <fullName evidence="1">Uncharacterized protein</fullName>
    </submittedName>
</protein>
<organism evidence="1 2">
    <name type="scientific">Cannabis sativa</name>
    <name type="common">Hemp</name>
    <name type="synonym">Marijuana</name>
    <dbReference type="NCBI Taxonomy" id="3483"/>
    <lineage>
        <taxon>Eukaryota</taxon>
        <taxon>Viridiplantae</taxon>
        <taxon>Streptophyta</taxon>
        <taxon>Embryophyta</taxon>
        <taxon>Tracheophyta</taxon>
        <taxon>Spermatophyta</taxon>
        <taxon>Magnoliopsida</taxon>
        <taxon>eudicotyledons</taxon>
        <taxon>Gunneridae</taxon>
        <taxon>Pentapetalae</taxon>
        <taxon>rosids</taxon>
        <taxon>fabids</taxon>
        <taxon>Rosales</taxon>
        <taxon>Cannabaceae</taxon>
        <taxon>Cannabis</taxon>
    </lineage>
</organism>
<dbReference type="AlphaFoldDB" id="A0A803QRU3"/>
<dbReference type="EnsemblPlants" id="evm.model.ctgX2.10">
    <property type="protein sequence ID" value="cds.evm.model.ctgX2.10"/>
    <property type="gene ID" value="evm.TU.ctgX2.10"/>
</dbReference>
<name>A0A803QRU3_CANSA</name>
<evidence type="ECO:0000313" key="1">
    <source>
        <dbReference type="EnsemblPlants" id="cds.evm.model.ctgX2.10"/>
    </source>
</evidence>
<proteinExistence type="predicted"/>
<sequence length="76" mass="7690">WGTGSRSDSVVCVPESGSMFGIEFRLGVSPGVHVWMGDLGFGSISLGLEVWSQGLGLALGSILGVGLSLGPDSGPR</sequence>
<evidence type="ECO:0000313" key="2">
    <source>
        <dbReference type="Proteomes" id="UP000596661"/>
    </source>
</evidence>
<dbReference type="Gramene" id="evm.model.ctgX2.10">
    <property type="protein sequence ID" value="cds.evm.model.ctgX2.10"/>
    <property type="gene ID" value="evm.TU.ctgX2.10"/>
</dbReference>
<accession>A0A803QRU3</accession>